<dbReference type="EMBL" id="JARVCO010000012">
    <property type="protein sequence ID" value="MDZ8119646.1"/>
    <property type="molecule type" value="Genomic_DNA"/>
</dbReference>
<evidence type="ECO:0000313" key="10">
    <source>
        <dbReference type="EMBL" id="MDZ8119646.1"/>
    </source>
</evidence>
<keyword evidence="11" id="KW-1185">Reference proteome</keyword>
<dbReference type="InterPro" id="IPR042112">
    <property type="entry name" value="P_AcTrfase_dom2"/>
</dbReference>
<dbReference type="GO" id="GO:0008959">
    <property type="term" value="F:phosphate acetyltransferase activity"/>
    <property type="evidence" value="ECO:0007669"/>
    <property type="project" value="UniProtKB-EC"/>
</dbReference>
<dbReference type="PANTHER" id="PTHR43356">
    <property type="entry name" value="PHOSPHATE ACETYLTRANSFERASE"/>
    <property type="match status" value="1"/>
</dbReference>
<evidence type="ECO:0000256" key="2">
    <source>
        <dbReference type="ARBA" id="ARBA00004989"/>
    </source>
</evidence>
<evidence type="ECO:0000256" key="3">
    <source>
        <dbReference type="ARBA" id="ARBA00005656"/>
    </source>
</evidence>
<proteinExistence type="inferred from homology"/>
<keyword evidence="6 10" id="KW-0808">Transferase</keyword>
<reference evidence="10 11" key="1">
    <citation type="journal article" date="2024" name="Appl. Environ. Microbiol.">
        <title>Pontiella agarivorans sp. nov., a novel marine anaerobic bacterium capable of degrading macroalgal polysaccharides and fixing nitrogen.</title>
        <authorList>
            <person name="Liu N."/>
            <person name="Kivenson V."/>
            <person name="Peng X."/>
            <person name="Cui Z."/>
            <person name="Lankiewicz T.S."/>
            <person name="Gosselin K.M."/>
            <person name="English C.J."/>
            <person name="Blair E.M."/>
            <person name="O'Malley M.A."/>
            <person name="Valentine D.L."/>
        </authorList>
    </citation>
    <scope>NUCLEOTIDE SEQUENCE [LARGE SCALE GENOMIC DNA]</scope>
    <source>
        <strain evidence="10 11">NLcol2</strain>
    </source>
</reference>
<dbReference type="Gene3D" id="3.40.50.10950">
    <property type="match status" value="1"/>
</dbReference>
<dbReference type="InterPro" id="IPR002505">
    <property type="entry name" value="PTA_PTB"/>
</dbReference>
<comment type="caution">
    <text evidence="10">The sequence shown here is derived from an EMBL/GenBank/DDBJ whole genome shotgun (WGS) entry which is preliminary data.</text>
</comment>
<evidence type="ECO:0000313" key="11">
    <source>
        <dbReference type="Proteomes" id="UP001290861"/>
    </source>
</evidence>
<accession>A0ABU5MZM7</accession>
<dbReference type="InterPro" id="IPR042113">
    <property type="entry name" value="P_AcTrfase_dom1"/>
</dbReference>
<dbReference type="Proteomes" id="UP001290861">
    <property type="component" value="Unassembled WGS sequence"/>
</dbReference>
<dbReference type="RefSeq" id="WP_322609431.1">
    <property type="nucleotide sequence ID" value="NZ_JARVCO010000012.1"/>
</dbReference>
<organism evidence="10 11">
    <name type="scientific">Pontiella agarivorans</name>
    <dbReference type="NCBI Taxonomy" id="3038953"/>
    <lineage>
        <taxon>Bacteria</taxon>
        <taxon>Pseudomonadati</taxon>
        <taxon>Kiritimatiellota</taxon>
        <taxon>Kiritimatiellia</taxon>
        <taxon>Kiritimatiellales</taxon>
        <taxon>Pontiellaceae</taxon>
        <taxon>Pontiella</taxon>
    </lineage>
</organism>
<dbReference type="NCBIfam" id="NF007233">
    <property type="entry name" value="PRK09653.1"/>
    <property type="match status" value="1"/>
</dbReference>
<dbReference type="PIRSF" id="PIRSF000428">
    <property type="entry name" value="P_Ac_trans"/>
    <property type="match status" value="1"/>
</dbReference>
<name>A0ABU5MZM7_9BACT</name>
<comment type="similarity">
    <text evidence="3">Belongs to the phosphate acetyltransferase and butyryltransferase family.</text>
</comment>
<dbReference type="SUPFAM" id="SSF53659">
    <property type="entry name" value="Isocitrate/Isopropylmalate dehydrogenase-like"/>
    <property type="match status" value="1"/>
</dbReference>
<evidence type="ECO:0000256" key="4">
    <source>
        <dbReference type="ARBA" id="ARBA00012707"/>
    </source>
</evidence>
<dbReference type="NCBIfam" id="TIGR00651">
    <property type="entry name" value="pta"/>
    <property type="match status" value="1"/>
</dbReference>
<evidence type="ECO:0000259" key="9">
    <source>
        <dbReference type="Pfam" id="PF01515"/>
    </source>
</evidence>
<evidence type="ECO:0000256" key="7">
    <source>
        <dbReference type="ARBA" id="ARBA00023315"/>
    </source>
</evidence>
<protein>
    <recommendedName>
        <fullName evidence="5">Phosphate acetyltransferase</fullName>
        <ecNumber evidence="4">2.3.1.8</ecNumber>
    </recommendedName>
    <alternativeName>
        <fullName evidence="8">Phosphotransacetylase</fullName>
    </alternativeName>
</protein>
<dbReference type="InterPro" id="IPR050500">
    <property type="entry name" value="Phos_Acetyltrans/Butyryltrans"/>
</dbReference>
<gene>
    <name evidence="10" type="primary">pta</name>
    <name evidence="10" type="ORF">P9H32_13540</name>
</gene>
<evidence type="ECO:0000256" key="8">
    <source>
        <dbReference type="ARBA" id="ARBA00031108"/>
    </source>
</evidence>
<evidence type="ECO:0000256" key="1">
    <source>
        <dbReference type="ARBA" id="ARBA00000705"/>
    </source>
</evidence>
<dbReference type="InterPro" id="IPR004614">
    <property type="entry name" value="P_AcTrfase"/>
</dbReference>
<evidence type="ECO:0000256" key="6">
    <source>
        <dbReference type="ARBA" id="ARBA00022679"/>
    </source>
</evidence>
<dbReference type="PANTHER" id="PTHR43356:SF3">
    <property type="entry name" value="PHOSPHATE ACETYLTRANSFERASE"/>
    <property type="match status" value="1"/>
</dbReference>
<dbReference type="NCBIfam" id="NF004167">
    <property type="entry name" value="PRK05632.1"/>
    <property type="match status" value="1"/>
</dbReference>
<dbReference type="Gene3D" id="3.40.50.10750">
    <property type="entry name" value="Isocitrate/Isopropylmalate dehydrogenase-like"/>
    <property type="match status" value="1"/>
</dbReference>
<feature type="domain" description="Phosphate acetyl/butaryl transferase" evidence="9">
    <location>
        <begin position="6"/>
        <end position="327"/>
    </location>
</feature>
<comment type="pathway">
    <text evidence="2">Metabolic intermediate biosynthesis; acetyl-CoA biosynthesis; acetyl-CoA from acetate: step 2/2.</text>
</comment>
<dbReference type="EC" id="2.3.1.8" evidence="4"/>
<evidence type="ECO:0000256" key="5">
    <source>
        <dbReference type="ARBA" id="ARBA00021528"/>
    </source>
</evidence>
<dbReference type="InterPro" id="IPR012147">
    <property type="entry name" value="P_Ac_Bu_trans"/>
</dbReference>
<keyword evidence="7 10" id="KW-0012">Acyltransferase</keyword>
<comment type="catalytic activity">
    <reaction evidence="1">
        <text>acetyl-CoA + phosphate = acetyl phosphate + CoA</text>
        <dbReference type="Rhea" id="RHEA:19521"/>
        <dbReference type="ChEBI" id="CHEBI:22191"/>
        <dbReference type="ChEBI" id="CHEBI:43474"/>
        <dbReference type="ChEBI" id="CHEBI:57287"/>
        <dbReference type="ChEBI" id="CHEBI:57288"/>
        <dbReference type="EC" id="2.3.1.8"/>
    </reaction>
</comment>
<dbReference type="Pfam" id="PF01515">
    <property type="entry name" value="PTA_PTB"/>
    <property type="match status" value="1"/>
</dbReference>
<sequence>MARSVFIQQLIDAAKLKKKNIVLPEGSDERVCEAAHIINQEGIAAVTLLGEIAAIQERFASKGWNLDGITVIDPETSDRLQEYADAFYEMRKAKGITPEQALETVKQVTYFGTMIMQAGDADGMVSGAAHSTADTVRPALQVIKSARKGGTVSSFFLECVNGVPYVFSDCGLVEDPDADQLSQIAVQSAHSAIQFDIPPMTAMLSYSTYGSAKSPLVEKVQEATKLAKQRVIDECPDKGIVIDGELQLDAAIVPAVAAKKAPESPLGGEARVLIFPDLNAGNISYKIVERMAGAEAFGPLLQGLNKPVNDLSRGCSVEDIVGVAAITSLQADS</sequence>